<dbReference type="EMBL" id="CAJVCH010534171">
    <property type="protein sequence ID" value="CAG7824836.1"/>
    <property type="molecule type" value="Genomic_DNA"/>
</dbReference>
<protein>
    <submittedName>
        <fullName evidence="1">Uncharacterized protein</fullName>
    </submittedName>
</protein>
<proteinExistence type="predicted"/>
<dbReference type="Proteomes" id="UP000708208">
    <property type="component" value="Unassembled WGS sequence"/>
</dbReference>
<evidence type="ECO:0000313" key="1">
    <source>
        <dbReference type="EMBL" id="CAG7824836.1"/>
    </source>
</evidence>
<feature type="non-terminal residue" evidence="1">
    <location>
        <position position="1"/>
    </location>
</feature>
<gene>
    <name evidence="1" type="ORF">AFUS01_LOCUS34972</name>
</gene>
<name>A0A8J2L095_9HEXA</name>
<sequence length="97" mass="11183">TNCKIGFSEGRLVYDLKGHIISLTKTWHQGPWTGFRLVLTLWSLGSLIQLTWTLHATMCISEPVKPFEGDQVSIGRAGRRNYDEQYRERNVLLIHRA</sequence>
<keyword evidence="2" id="KW-1185">Reference proteome</keyword>
<reference evidence="1" key="1">
    <citation type="submission" date="2021-06" db="EMBL/GenBank/DDBJ databases">
        <authorList>
            <person name="Hodson N. C."/>
            <person name="Mongue J. A."/>
            <person name="Jaron S. K."/>
        </authorList>
    </citation>
    <scope>NUCLEOTIDE SEQUENCE</scope>
</reference>
<dbReference type="AlphaFoldDB" id="A0A8J2L095"/>
<comment type="caution">
    <text evidence="1">The sequence shown here is derived from an EMBL/GenBank/DDBJ whole genome shotgun (WGS) entry which is preliminary data.</text>
</comment>
<organism evidence="1 2">
    <name type="scientific">Allacma fusca</name>
    <dbReference type="NCBI Taxonomy" id="39272"/>
    <lineage>
        <taxon>Eukaryota</taxon>
        <taxon>Metazoa</taxon>
        <taxon>Ecdysozoa</taxon>
        <taxon>Arthropoda</taxon>
        <taxon>Hexapoda</taxon>
        <taxon>Collembola</taxon>
        <taxon>Symphypleona</taxon>
        <taxon>Sminthuridae</taxon>
        <taxon>Allacma</taxon>
    </lineage>
</organism>
<accession>A0A8J2L095</accession>
<evidence type="ECO:0000313" key="2">
    <source>
        <dbReference type="Proteomes" id="UP000708208"/>
    </source>
</evidence>